<evidence type="ECO:0000256" key="2">
    <source>
        <dbReference type="ARBA" id="ARBA00022692"/>
    </source>
</evidence>
<keyword evidence="3" id="KW-1133">Transmembrane helix</keyword>
<dbReference type="eggNOG" id="KOG1477">
    <property type="taxonomic scope" value="Eukaryota"/>
</dbReference>
<evidence type="ECO:0000256" key="1">
    <source>
        <dbReference type="ARBA" id="ARBA00004370"/>
    </source>
</evidence>
<name>E9EI44_METAQ</name>
<dbReference type="InterPro" id="IPR043136">
    <property type="entry name" value="B30.2/SPRY_sf"/>
</dbReference>
<dbReference type="AlphaFoldDB" id="E9EI44"/>
<proteinExistence type="predicted"/>
<dbReference type="Pfam" id="PF00622">
    <property type="entry name" value="SPRY"/>
    <property type="match status" value="1"/>
</dbReference>
<dbReference type="OrthoDB" id="4938681at2759"/>
<evidence type="ECO:0000313" key="8">
    <source>
        <dbReference type="Proteomes" id="UP000002499"/>
    </source>
</evidence>
<feature type="compositionally biased region" description="Basic and acidic residues" evidence="5">
    <location>
        <begin position="1"/>
        <end position="13"/>
    </location>
</feature>
<dbReference type="Proteomes" id="UP000002499">
    <property type="component" value="Unassembled WGS sequence"/>
</dbReference>
<dbReference type="CDD" id="cd12910">
    <property type="entry name" value="SPRY_SSH4_like"/>
    <property type="match status" value="1"/>
</dbReference>
<dbReference type="InterPro" id="IPR013320">
    <property type="entry name" value="ConA-like_dom_sf"/>
</dbReference>
<dbReference type="Gene3D" id="2.60.120.920">
    <property type="match status" value="1"/>
</dbReference>
<evidence type="ECO:0000256" key="5">
    <source>
        <dbReference type="SAM" id="MobiDB-lite"/>
    </source>
</evidence>
<evidence type="ECO:0000259" key="6">
    <source>
        <dbReference type="Pfam" id="PF00622"/>
    </source>
</evidence>
<dbReference type="InterPro" id="IPR003877">
    <property type="entry name" value="SPRY_dom"/>
</dbReference>
<evidence type="ECO:0000256" key="3">
    <source>
        <dbReference type="ARBA" id="ARBA00022989"/>
    </source>
</evidence>
<protein>
    <recommendedName>
        <fullName evidence="6">SPRY domain-containing protein</fullName>
    </recommendedName>
</protein>
<dbReference type="InParanoid" id="E9EI44"/>
<feature type="compositionally biased region" description="Pro residues" evidence="5">
    <location>
        <begin position="79"/>
        <end position="108"/>
    </location>
</feature>
<dbReference type="InterPro" id="IPR050618">
    <property type="entry name" value="Ubq-SigPath_Reg"/>
</dbReference>
<evidence type="ECO:0000256" key="4">
    <source>
        <dbReference type="ARBA" id="ARBA00023136"/>
    </source>
</evidence>
<dbReference type="KEGG" id="maw:19253853"/>
<accession>E9EI44</accession>
<dbReference type="HOGENOM" id="CLU_026654_1_0_1"/>
<feature type="compositionally biased region" description="Low complexity" evidence="5">
    <location>
        <begin position="30"/>
        <end position="43"/>
    </location>
</feature>
<organism evidence="8">
    <name type="scientific">Metarhizium acridum (strain CQMa 102)</name>
    <dbReference type="NCBI Taxonomy" id="655827"/>
    <lineage>
        <taxon>Eukaryota</taxon>
        <taxon>Fungi</taxon>
        <taxon>Dikarya</taxon>
        <taxon>Ascomycota</taxon>
        <taxon>Pezizomycotina</taxon>
        <taxon>Sordariomycetes</taxon>
        <taxon>Hypocreomycetidae</taxon>
        <taxon>Hypocreales</taxon>
        <taxon>Clavicipitaceae</taxon>
        <taxon>Metarhizium</taxon>
    </lineage>
</organism>
<dbReference type="SUPFAM" id="SSF49899">
    <property type="entry name" value="Concanavalin A-like lectins/glucanases"/>
    <property type="match status" value="1"/>
</dbReference>
<dbReference type="InterPro" id="IPR035780">
    <property type="entry name" value="SPRY_Ssh4-like"/>
</dbReference>
<feature type="region of interest" description="Disordered" evidence="5">
    <location>
        <begin position="1"/>
        <end position="117"/>
    </location>
</feature>
<dbReference type="GeneID" id="19253853"/>
<dbReference type="EMBL" id="GL698628">
    <property type="protein sequence ID" value="EFY84415.1"/>
    <property type="molecule type" value="Genomic_DNA"/>
</dbReference>
<dbReference type="OMA" id="PPPYHDW"/>
<keyword evidence="4" id="KW-0472">Membrane</keyword>
<dbReference type="RefSeq" id="XP_007815882.1">
    <property type="nucleotide sequence ID" value="XM_007817691.1"/>
</dbReference>
<reference evidence="7 8" key="1">
    <citation type="journal article" date="2011" name="PLoS Genet.">
        <title>Genome sequencing and comparative transcriptomics of the model entomopathogenic fungi Metarhizium anisopliae and M. acridum.</title>
        <authorList>
            <person name="Gao Q."/>
            <person name="Jin K."/>
            <person name="Ying S.H."/>
            <person name="Zhang Y."/>
            <person name="Xiao G."/>
            <person name="Shang Y."/>
            <person name="Duan Z."/>
            <person name="Hu X."/>
            <person name="Xie X.Q."/>
            <person name="Zhou G."/>
            <person name="Peng G."/>
            <person name="Luo Z."/>
            <person name="Huang W."/>
            <person name="Wang B."/>
            <person name="Fang W."/>
            <person name="Wang S."/>
            <person name="Zhong Y."/>
            <person name="Ma L.J."/>
            <person name="St Leger R.J."/>
            <person name="Zhao G.P."/>
            <person name="Pei Y."/>
            <person name="Feng M.G."/>
            <person name="Xia Y."/>
            <person name="Wang C."/>
        </authorList>
    </citation>
    <scope>NUCLEOTIDE SEQUENCE [LARGE SCALE GENOMIC DNA]</scope>
    <source>
        <strain evidence="7 8">CQMa 102</strain>
    </source>
</reference>
<gene>
    <name evidence="7" type="ORF">MAC_09542</name>
</gene>
<dbReference type="STRING" id="655827.E9EI44"/>
<evidence type="ECO:0000313" key="7">
    <source>
        <dbReference type="EMBL" id="EFY84415.1"/>
    </source>
</evidence>
<dbReference type="GO" id="GO:0016020">
    <property type="term" value="C:membrane"/>
    <property type="evidence" value="ECO:0007669"/>
    <property type="project" value="UniProtKB-SubCell"/>
</dbReference>
<dbReference type="PANTHER" id="PTHR12864">
    <property type="entry name" value="RAN BINDING PROTEIN 9-RELATED"/>
    <property type="match status" value="1"/>
</dbReference>
<keyword evidence="8" id="KW-1185">Reference proteome</keyword>
<keyword evidence="2" id="KW-0812">Transmembrane</keyword>
<comment type="subcellular location">
    <subcellularLocation>
        <location evidence="1">Membrane</location>
    </subcellularLocation>
</comment>
<feature type="domain" description="SPRY" evidence="6">
    <location>
        <begin position="238"/>
        <end position="312"/>
    </location>
</feature>
<sequence>MCFGGKSEKDNDPAPRPAQQPQRPEHVKDPSSYPYPSSAASSSNQHTYAPPSGPPPSQQQYAAPPGPPPSHHQNEFAPPAGPPPGYKPGYAPPPPNQDWAVPPPPEAPPSQEKAEHNWQAAVPDTSLFPPPPAIFSGHDYSPVNNATEEEAEAGEAWCAQHPLTQPMHIDAAAKKALDASNLRLMEPAGFNGKLNWLALGHWEASTAQKSPDKCIIGYPPLYLVDEHDPTRYGQPKTIYYEVKVRPGSKNNTIAVGFTALPYPSFRLPGWHRGSLAVHGDDGRKYINDRWGGKDFTHEFRKGETLGIGMTFAPNGTSRPEVSVFFTRDGVRAGGWNLHEETDAEQDLPVTGLEGFHDLSCAIGIFDNVDLEVVFDPAKWMYKPT</sequence>